<dbReference type="Pfam" id="PF00440">
    <property type="entry name" value="TetR_N"/>
    <property type="match status" value="1"/>
</dbReference>
<keyword evidence="2 4" id="KW-0238">DNA-binding</keyword>
<evidence type="ECO:0000313" key="7">
    <source>
        <dbReference type="Proteomes" id="UP001597114"/>
    </source>
</evidence>
<dbReference type="InterPro" id="IPR009057">
    <property type="entry name" value="Homeodomain-like_sf"/>
</dbReference>
<dbReference type="Gene3D" id="1.10.10.60">
    <property type="entry name" value="Homeodomain-like"/>
    <property type="match status" value="1"/>
</dbReference>
<evidence type="ECO:0000256" key="2">
    <source>
        <dbReference type="ARBA" id="ARBA00023125"/>
    </source>
</evidence>
<dbReference type="Pfam" id="PF16925">
    <property type="entry name" value="TetR_C_13"/>
    <property type="match status" value="1"/>
</dbReference>
<organism evidence="6 7">
    <name type="scientific">Pseudonocardia yunnanensis</name>
    <dbReference type="NCBI Taxonomy" id="58107"/>
    <lineage>
        <taxon>Bacteria</taxon>
        <taxon>Bacillati</taxon>
        <taxon>Actinomycetota</taxon>
        <taxon>Actinomycetes</taxon>
        <taxon>Pseudonocardiales</taxon>
        <taxon>Pseudonocardiaceae</taxon>
        <taxon>Pseudonocardia</taxon>
    </lineage>
</organism>
<accession>A0ABW4F7I5</accession>
<feature type="DNA-binding region" description="H-T-H motif" evidence="4">
    <location>
        <begin position="29"/>
        <end position="48"/>
    </location>
</feature>
<keyword evidence="1" id="KW-0805">Transcription regulation</keyword>
<name>A0ABW4F7I5_9PSEU</name>
<evidence type="ECO:0000313" key="6">
    <source>
        <dbReference type="EMBL" id="MFD1522715.1"/>
    </source>
</evidence>
<feature type="domain" description="HTH tetR-type" evidence="5">
    <location>
        <begin position="6"/>
        <end position="66"/>
    </location>
</feature>
<dbReference type="SUPFAM" id="SSF46689">
    <property type="entry name" value="Homeodomain-like"/>
    <property type="match status" value="1"/>
</dbReference>
<dbReference type="Gene3D" id="1.10.357.10">
    <property type="entry name" value="Tetracycline Repressor, domain 2"/>
    <property type="match status" value="1"/>
</dbReference>
<dbReference type="PROSITE" id="PS50977">
    <property type="entry name" value="HTH_TETR_2"/>
    <property type="match status" value="1"/>
</dbReference>
<dbReference type="RefSeq" id="WP_344728216.1">
    <property type="nucleotide sequence ID" value="NZ_BAAAUS010000049.1"/>
</dbReference>
<dbReference type="PANTHER" id="PTHR47506">
    <property type="entry name" value="TRANSCRIPTIONAL REGULATORY PROTEIN"/>
    <property type="match status" value="1"/>
</dbReference>
<dbReference type="EMBL" id="JBHUCO010000047">
    <property type="protein sequence ID" value="MFD1522715.1"/>
    <property type="molecule type" value="Genomic_DNA"/>
</dbReference>
<evidence type="ECO:0000256" key="4">
    <source>
        <dbReference type="PROSITE-ProRule" id="PRU00335"/>
    </source>
</evidence>
<dbReference type="InterPro" id="IPR036271">
    <property type="entry name" value="Tet_transcr_reg_TetR-rel_C_sf"/>
</dbReference>
<dbReference type="InterPro" id="IPR011075">
    <property type="entry name" value="TetR_C"/>
</dbReference>
<protein>
    <submittedName>
        <fullName evidence="6">TetR/AcrR family transcriptional regulator</fullName>
    </submittedName>
</protein>
<dbReference type="PANTHER" id="PTHR47506:SF1">
    <property type="entry name" value="HTH-TYPE TRANSCRIPTIONAL REGULATOR YJDC"/>
    <property type="match status" value="1"/>
</dbReference>
<keyword evidence="3" id="KW-0804">Transcription</keyword>
<dbReference type="Proteomes" id="UP001597114">
    <property type="component" value="Unassembled WGS sequence"/>
</dbReference>
<dbReference type="SUPFAM" id="SSF48498">
    <property type="entry name" value="Tetracyclin repressor-like, C-terminal domain"/>
    <property type="match status" value="1"/>
</dbReference>
<dbReference type="InterPro" id="IPR001647">
    <property type="entry name" value="HTH_TetR"/>
</dbReference>
<reference evidence="7" key="1">
    <citation type="journal article" date="2019" name="Int. J. Syst. Evol. Microbiol.">
        <title>The Global Catalogue of Microorganisms (GCM) 10K type strain sequencing project: providing services to taxonomists for standard genome sequencing and annotation.</title>
        <authorList>
            <consortium name="The Broad Institute Genomics Platform"/>
            <consortium name="The Broad Institute Genome Sequencing Center for Infectious Disease"/>
            <person name="Wu L."/>
            <person name="Ma J."/>
        </authorList>
    </citation>
    <scope>NUCLEOTIDE SEQUENCE [LARGE SCALE GENOMIC DNA]</scope>
    <source>
        <strain evidence="7">CCM 7043</strain>
    </source>
</reference>
<sequence length="191" mass="21370">MARPKEFDVDVALMNAMVLFWEKGYENTSLQDLVSRMGVHKRSMYDTFGDKRTLFLRALNRYADLTEAADRERVAEAGNALEALRVLFESSVEQSDARPSGCLVVNSATEVALRDPEATARVERNFAEQQRLLKEIVERGQRDGDIDRCHDAGVLATTLFNALLGLRVQARVVTDRALLARMVEGVLAAVR</sequence>
<evidence type="ECO:0000259" key="5">
    <source>
        <dbReference type="PROSITE" id="PS50977"/>
    </source>
</evidence>
<evidence type="ECO:0000256" key="1">
    <source>
        <dbReference type="ARBA" id="ARBA00023015"/>
    </source>
</evidence>
<keyword evidence="7" id="KW-1185">Reference proteome</keyword>
<proteinExistence type="predicted"/>
<comment type="caution">
    <text evidence="6">The sequence shown here is derived from an EMBL/GenBank/DDBJ whole genome shotgun (WGS) entry which is preliminary data.</text>
</comment>
<gene>
    <name evidence="6" type="ORF">ACFSJD_34845</name>
</gene>
<evidence type="ECO:0000256" key="3">
    <source>
        <dbReference type="ARBA" id="ARBA00023163"/>
    </source>
</evidence>